<protein>
    <submittedName>
        <fullName evidence="2">Ribonuclease 3</fullName>
    </submittedName>
</protein>
<dbReference type="Proteomes" id="UP001219518">
    <property type="component" value="Unassembled WGS sequence"/>
</dbReference>
<comment type="caution">
    <text evidence="2">The sequence shown here is derived from an EMBL/GenBank/DDBJ whole genome shotgun (WGS) entry which is preliminary data.</text>
</comment>
<feature type="region of interest" description="Disordered" evidence="1">
    <location>
        <begin position="237"/>
        <end position="297"/>
    </location>
</feature>
<evidence type="ECO:0000256" key="1">
    <source>
        <dbReference type="SAM" id="MobiDB-lite"/>
    </source>
</evidence>
<feature type="compositionally biased region" description="Basic residues" evidence="1">
    <location>
        <begin position="251"/>
        <end position="260"/>
    </location>
</feature>
<feature type="region of interest" description="Disordered" evidence="1">
    <location>
        <begin position="92"/>
        <end position="111"/>
    </location>
</feature>
<feature type="region of interest" description="Disordered" evidence="1">
    <location>
        <begin position="213"/>
        <end position="232"/>
    </location>
</feature>
<gene>
    <name evidence="2" type="ORF">KUF71_014214</name>
</gene>
<proteinExistence type="predicted"/>
<reference evidence="2" key="1">
    <citation type="submission" date="2021-07" db="EMBL/GenBank/DDBJ databases">
        <authorList>
            <person name="Catto M.A."/>
            <person name="Jacobson A."/>
            <person name="Kennedy G."/>
            <person name="Labadie P."/>
            <person name="Hunt B.G."/>
            <person name="Srinivasan R."/>
        </authorList>
    </citation>
    <scope>NUCLEOTIDE SEQUENCE</scope>
    <source>
        <strain evidence="2">PL_HMW_Pooled</strain>
        <tissue evidence="2">Head</tissue>
    </source>
</reference>
<feature type="compositionally biased region" description="Polar residues" evidence="1">
    <location>
        <begin position="273"/>
        <end position="287"/>
    </location>
</feature>
<feature type="region of interest" description="Disordered" evidence="1">
    <location>
        <begin position="123"/>
        <end position="200"/>
    </location>
</feature>
<evidence type="ECO:0000313" key="2">
    <source>
        <dbReference type="EMBL" id="KAK3925965.1"/>
    </source>
</evidence>
<sequence>MELLQELWYGSLEMTLQVDVLKTLNVSQDVLLNEQQQRHNDNGSPTPRKLRLSGPTAVCEDKMIDSYSELGPSCNQQNQLGTKCQKPNFLSVTNSRQKPSSQISGKQTKESDVFQDVLSNEQQLSQNHNGSLTPGKLRQSSSLSISSVTSQQASGSRTNGVSTDTSDIQPQTSRPIRSTRSKAARLPSPDLFASDEEVENWGSVESEDSLILDSASHSSSPPASPTRKKRSLEISEMIDDSDEERNLVPQKKQKKKRSVKLSKEDKSQKQHLRNTGQEYVTYYSQKTRPARERKKPHTCKRGCHNIVTDDVGDSIFHEYWEQGSYDKRVSYIAARVESCPVKTKRPRLPSGDPNAHPKTVMWKYVFHIHGEAKQVCKQTFLRTLDETDGFLRFAVKKKMEKLSGVTRNDKRGKKHPKHKLTEEKIEAVKQHILKFPSHKSHYKRVDVGDMRYLPSHLDINQMHQMYINEGGEFVSYSTYERIFNTLGRSFRKPSTDTCQKCDAWQQKLQHAPDQESKDRIQEEWNIHLDRAQDAYTYKKNCKVQAETDESLRVLIFDLEQVLDTPMLSTGAVFYLRQLSTYNLTIYDTSTKLFQSIATFSFYRNSIKKS</sequence>
<evidence type="ECO:0000313" key="3">
    <source>
        <dbReference type="Proteomes" id="UP001219518"/>
    </source>
</evidence>
<feature type="compositionally biased region" description="Polar residues" evidence="1">
    <location>
        <begin position="123"/>
        <end position="132"/>
    </location>
</feature>
<feature type="compositionally biased region" description="Polar residues" evidence="1">
    <location>
        <begin position="157"/>
        <end position="176"/>
    </location>
</feature>
<dbReference type="PANTHER" id="PTHR10773">
    <property type="entry name" value="DNA-DIRECTED RNA POLYMERASES I, II, AND III SUBUNIT RPABC2"/>
    <property type="match status" value="1"/>
</dbReference>
<feature type="compositionally biased region" description="Low complexity" evidence="1">
    <location>
        <begin position="139"/>
        <end position="156"/>
    </location>
</feature>
<name>A0AAE1HSJ7_9NEOP</name>
<dbReference type="EMBL" id="JAHWGI010001242">
    <property type="protein sequence ID" value="KAK3925965.1"/>
    <property type="molecule type" value="Genomic_DNA"/>
</dbReference>
<reference evidence="2" key="2">
    <citation type="journal article" date="2023" name="BMC Genomics">
        <title>Pest status, molecular evolution, and epigenetic factors derived from the genome assembly of Frankliniella fusca, a thysanopteran phytovirus vector.</title>
        <authorList>
            <person name="Catto M.A."/>
            <person name="Labadie P.E."/>
            <person name="Jacobson A.L."/>
            <person name="Kennedy G.G."/>
            <person name="Srinivasan R."/>
            <person name="Hunt B.G."/>
        </authorList>
    </citation>
    <scope>NUCLEOTIDE SEQUENCE</scope>
    <source>
        <strain evidence="2">PL_HMW_Pooled</strain>
    </source>
</reference>
<keyword evidence="3" id="KW-1185">Reference proteome</keyword>
<organism evidence="2 3">
    <name type="scientific">Frankliniella fusca</name>
    <dbReference type="NCBI Taxonomy" id="407009"/>
    <lineage>
        <taxon>Eukaryota</taxon>
        <taxon>Metazoa</taxon>
        <taxon>Ecdysozoa</taxon>
        <taxon>Arthropoda</taxon>
        <taxon>Hexapoda</taxon>
        <taxon>Insecta</taxon>
        <taxon>Pterygota</taxon>
        <taxon>Neoptera</taxon>
        <taxon>Paraneoptera</taxon>
        <taxon>Thysanoptera</taxon>
        <taxon>Terebrantia</taxon>
        <taxon>Thripoidea</taxon>
        <taxon>Thripidae</taxon>
        <taxon>Frankliniella</taxon>
    </lineage>
</organism>
<feature type="compositionally biased region" description="Polar residues" evidence="1">
    <location>
        <begin position="92"/>
        <end position="106"/>
    </location>
</feature>
<accession>A0AAE1HSJ7</accession>
<dbReference type="AlphaFoldDB" id="A0AAE1HSJ7"/>
<dbReference type="PANTHER" id="PTHR10773:SF19">
    <property type="match status" value="1"/>
</dbReference>